<gene>
    <name evidence="1" type="ORF">rCG_25524</name>
</gene>
<accession>A6I423</accession>
<evidence type="ECO:0000313" key="2">
    <source>
        <dbReference type="Proteomes" id="UP000234681"/>
    </source>
</evidence>
<evidence type="ECO:0000313" key="1">
    <source>
        <dbReference type="EMBL" id="EDL76854.1"/>
    </source>
</evidence>
<organism evidence="1 2">
    <name type="scientific">Rattus norvegicus</name>
    <name type="common">Rat</name>
    <dbReference type="NCBI Taxonomy" id="10116"/>
    <lineage>
        <taxon>Eukaryota</taxon>
        <taxon>Metazoa</taxon>
        <taxon>Chordata</taxon>
        <taxon>Craniata</taxon>
        <taxon>Vertebrata</taxon>
        <taxon>Euteleostomi</taxon>
        <taxon>Mammalia</taxon>
        <taxon>Eutheria</taxon>
        <taxon>Euarchontoglires</taxon>
        <taxon>Glires</taxon>
        <taxon>Rodentia</taxon>
        <taxon>Myomorpha</taxon>
        <taxon>Muroidea</taxon>
        <taxon>Muridae</taxon>
        <taxon>Murinae</taxon>
        <taxon>Rattus</taxon>
    </lineage>
</organism>
<name>A6I423_RAT</name>
<dbReference type="Proteomes" id="UP000234681">
    <property type="component" value="Chromosome 8"/>
</dbReference>
<protein>
    <submittedName>
        <fullName evidence="1">RCG25524</fullName>
    </submittedName>
</protein>
<dbReference type="EMBL" id="CH473954">
    <property type="protein sequence ID" value="EDL76854.1"/>
    <property type="molecule type" value="Genomic_DNA"/>
</dbReference>
<sequence length="12" mass="1451">MRSHFAFLASHF</sequence>
<proteinExistence type="predicted"/>
<reference evidence="1 2" key="1">
    <citation type="submission" date="2005-09" db="EMBL/GenBank/DDBJ databases">
        <authorList>
            <person name="Mural R.J."/>
            <person name="Li P.W."/>
            <person name="Adams M.D."/>
            <person name="Amanatides P.G."/>
            <person name="Baden-Tillson H."/>
            <person name="Barnstead M."/>
            <person name="Chin S.H."/>
            <person name="Dew I."/>
            <person name="Evans C.A."/>
            <person name="Ferriera S."/>
            <person name="Flanigan M."/>
            <person name="Fosler C."/>
            <person name="Glodek A."/>
            <person name="Gu Z."/>
            <person name="Holt R.A."/>
            <person name="Jennings D."/>
            <person name="Kraft C.L."/>
            <person name="Lu F."/>
            <person name="Nguyen T."/>
            <person name="Nusskern D.R."/>
            <person name="Pfannkoch C.M."/>
            <person name="Sitter C."/>
            <person name="Sutton G.G."/>
            <person name="Venter J.C."/>
            <person name="Wang Z."/>
            <person name="Woodage T."/>
            <person name="Zheng X.H."/>
            <person name="Zhong F."/>
        </authorList>
    </citation>
    <scope>NUCLEOTIDE SEQUENCE [LARGE SCALE GENOMIC DNA]</scope>
    <source>
        <strain>BN</strain>
        <strain evidence="2">Sprague-Dawley</strain>
    </source>
</reference>